<evidence type="ECO:0000313" key="4">
    <source>
        <dbReference type="Proteomes" id="UP000803844"/>
    </source>
</evidence>
<organism evidence="3 4">
    <name type="scientific">Cryphonectria parasitica (strain ATCC 38755 / EP155)</name>
    <dbReference type="NCBI Taxonomy" id="660469"/>
    <lineage>
        <taxon>Eukaryota</taxon>
        <taxon>Fungi</taxon>
        <taxon>Dikarya</taxon>
        <taxon>Ascomycota</taxon>
        <taxon>Pezizomycotina</taxon>
        <taxon>Sordariomycetes</taxon>
        <taxon>Sordariomycetidae</taxon>
        <taxon>Diaporthales</taxon>
        <taxon>Cryphonectriaceae</taxon>
        <taxon>Cryphonectria-Endothia species complex</taxon>
        <taxon>Cryphonectria</taxon>
    </lineage>
</organism>
<reference evidence="3" key="1">
    <citation type="journal article" date="2020" name="Phytopathology">
        <title>Genome sequence of the chestnut blight fungus Cryphonectria parasitica EP155: A fundamental resource for an archetypical invasive plant pathogen.</title>
        <authorList>
            <person name="Crouch J.A."/>
            <person name="Dawe A."/>
            <person name="Aerts A."/>
            <person name="Barry K."/>
            <person name="Churchill A.C.L."/>
            <person name="Grimwood J."/>
            <person name="Hillman B."/>
            <person name="Milgroom M.G."/>
            <person name="Pangilinan J."/>
            <person name="Smith M."/>
            <person name="Salamov A."/>
            <person name="Schmutz J."/>
            <person name="Yadav J."/>
            <person name="Grigoriev I.V."/>
            <person name="Nuss D."/>
        </authorList>
    </citation>
    <scope>NUCLEOTIDE SEQUENCE</scope>
    <source>
        <strain evidence="3">EP155</strain>
    </source>
</reference>
<comment type="caution">
    <text evidence="3">The sequence shown here is derived from an EMBL/GenBank/DDBJ whole genome shotgun (WGS) entry which is preliminary data.</text>
</comment>
<feature type="signal peptide" evidence="2">
    <location>
        <begin position="1"/>
        <end position="17"/>
    </location>
</feature>
<evidence type="ECO:0000313" key="3">
    <source>
        <dbReference type="EMBL" id="KAF3764263.1"/>
    </source>
</evidence>
<protein>
    <submittedName>
        <fullName evidence="3">Uncharacterized protein</fullName>
    </submittedName>
</protein>
<dbReference type="AlphaFoldDB" id="A0A9P4Y074"/>
<evidence type="ECO:0000256" key="1">
    <source>
        <dbReference type="SAM" id="MobiDB-lite"/>
    </source>
</evidence>
<feature type="chain" id="PRO_5040240681" evidence="2">
    <location>
        <begin position="18"/>
        <end position="183"/>
    </location>
</feature>
<dbReference type="OrthoDB" id="5230873at2759"/>
<accession>A0A9P4Y074</accession>
<evidence type="ECO:0000256" key="2">
    <source>
        <dbReference type="SAM" id="SignalP"/>
    </source>
</evidence>
<keyword evidence="4" id="KW-1185">Reference proteome</keyword>
<name>A0A9P4Y074_CRYP1</name>
<proteinExistence type="predicted"/>
<dbReference type="RefSeq" id="XP_040775224.1">
    <property type="nucleotide sequence ID" value="XM_040922642.1"/>
</dbReference>
<dbReference type="GeneID" id="63839771"/>
<dbReference type="Proteomes" id="UP000803844">
    <property type="component" value="Unassembled WGS sequence"/>
</dbReference>
<dbReference type="EMBL" id="MU032348">
    <property type="protein sequence ID" value="KAF3764263.1"/>
    <property type="molecule type" value="Genomic_DNA"/>
</dbReference>
<feature type="region of interest" description="Disordered" evidence="1">
    <location>
        <begin position="163"/>
        <end position="183"/>
    </location>
</feature>
<gene>
    <name evidence="3" type="ORF">M406DRAFT_351651</name>
</gene>
<sequence>MYWTSFITVFALPGTLAMPWSLSPRRASAATTGATLYAYGTNISGFPVLYNGNDGHLYISASNTTVPGLQSVTWDIPALTSATTTTTTATLSNGTSPGGLHLNITVSGLGSVSVLTNATTGITTYGKQLVYIDDSSFEAKFWARSVQVDGSSAWSLTWNEENSLEGGATPVNIKTDGPASASS</sequence>
<keyword evidence="2" id="KW-0732">Signal</keyword>